<name>A0A3S0J5P3_9BACT</name>
<evidence type="ECO:0000313" key="2">
    <source>
        <dbReference type="Proteomes" id="UP000282184"/>
    </source>
</evidence>
<sequence length="311" mass="35301">MVIGIDETGDFAPGSELLSFFVAVQLAQHGNGIQLKEQQFRAWLATIPPEKLDATGEVKGSNLTEEELLSFAQTVICAKPAVRITYVQFRPSENPEERMKAFKAREVALLERAAAKAQEAGKHGLAKQYSTMAIWHKNAKKMHYQHYMKLLLLRELITACFEKVVGVSIALELAGQDPSHENLLNIEFKIDQDFVRGREPEIFWKELLRTSFTNAAKGIPVLEDWKHTGHPFLDKYQRKEGKGLDFADVFQNHCAFYASQDSFEVQIADITAIIINRFRNRGAAANAYQELWRIFPRSDKPIQVVLNPEVN</sequence>
<organism evidence="1 2">
    <name type="scientific">Hymenobacter gummosus</name>
    <dbReference type="NCBI Taxonomy" id="1776032"/>
    <lineage>
        <taxon>Bacteria</taxon>
        <taxon>Pseudomonadati</taxon>
        <taxon>Bacteroidota</taxon>
        <taxon>Cytophagia</taxon>
        <taxon>Cytophagales</taxon>
        <taxon>Hymenobacteraceae</taxon>
        <taxon>Hymenobacter</taxon>
    </lineage>
</organism>
<keyword evidence="2" id="KW-1185">Reference proteome</keyword>
<proteinExistence type="predicted"/>
<accession>A0A3S0J5P3</accession>
<gene>
    <name evidence="1" type="ORF">EJV47_26405</name>
</gene>
<reference evidence="1 2" key="1">
    <citation type="submission" date="2018-12" db="EMBL/GenBank/DDBJ databases">
        <title>Hymenobacter gummosus sp. nov., isolated from a spring.</title>
        <authorList>
            <person name="Nie L."/>
        </authorList>
    </citation>
    <scope>NUCLEOTIDE SEQUENCE [LARGE SCALE GENOMIC DNA]</scope>
    <source>
        <strain evidence="1 2">KCTC 52166</strain>
    </source>
</reference>
<dbReference type="RefSeq" id="WP_126696219.1">
    <property type="nucleotide sequence ID" value="NZ_RXOF01000022.1"/>
</dbReference>
<dbReference type="Proteomes" id="UP000282184">
    <property type="component" value="Unassembled WGS sequence"/>
</dbReference>
<protein>
    <recommendedName>
        <fullName evidence="3">DUF3800 domain-containing protein</fullName>
    </recommendedName>
</protein>
<dbReference type="EMBL" id="RXOF01000022">
    <property type="protein sequence ID" value="RTQ45105.1"/>
    <property type="molecule type" value="Genomic_DNA"/>
</dbReference>
<evidence type="ECO:0008006" key="3">
    <source>
        <dbReference type="Google" id="ProtNLM"/>
    </source>
</evidence>
<comment type="caution">
    <text evidence="1">The sequence shown here is derived from an EMBL/GenBank/DDBJ whole genome shotgun (WGS) entry which is preliminary data.</text>
</comment>
<dbReference type="AlphaFoldDB" id="A0A3S0J5P3"/>
<evidence type="ECO:0000313" key="1">
    <source>
        <dbReference type="EMBL" id="RTQ45105.1"/>
    </source>
</evidence>